<dbReference type="PATRIC" id="fig|431306.5.peg.1142"/>
<accession>A0A0U5FWR2</accession>
<dbReference type="EMBL" id="LN609302">
    <property type="protein sequence ID" value="CEF55053.1"/>
    <property type="molecule type" value="Genomic_DNA"/>
</dbReference>
<proteinExistence type="predicted"/>
<dbReference type="AlphaFoldDB" id="A0A0U5FWR2"/>
<reference evidence="2" key="1">
    <citation type="submission" date="2014-09" db="EMBL/GenBank/DDBJ databases">
        <authorList>
            <person name="Illeghems K.G."/>
        </authorList>
    </citation>
    <scope>NUCLEOTIDE SEQUENCE [LARGE SCALE GENOMIC DNA]</scope>
    <source>
        <strain evidence="2">LMG 23848T</strain>
    </source>
</reference>
<organism evidence="1 2">
    <name type="scientific">Acetobacter ghanensis</name>
    <dbReference type="NCBI Taxonomy" id="431306"/>
    <lineage>
        <taxon>Bacteria</taxon>
        <taxon>Pseudomonadati</taxon>
        <taxon>Pseudomonadota</taxon>
        <taxon>Alphaproteobacteria</taxon>
        <taxon>Acetobacterales</taxon>
        <taxon>Acetobacteraceae</taxon>
        <taxon>Acetobacter</taxon>
    </lineage>
</organism>
<name>A0A0U5FWR2_9PROT</name>
<evidence type="ECO:0000313" key="2">
    <source>
        <dbReference type="Proteomes" id="UP000068250"/>
    </source>
</evidence>
<evidence type="ECO:0000313" key="1">
    <source>
        <dbReference type="EMBL" id="CEF55053.1"/>
    </source>
</evidence>
<protein>
    <submittedName>
        <fullName evidence="1">Uncharacterized protein</fullName>
    </submittedName>
</protein>
<gene>
    <name evidence="1" type="ORF">AGA_1122</name>
</gene>
<sequence length="42" mass="4624">MEGIGQKSPVLWRYGRCYHILVMGQGPVPHCCGVGERGVCSY</sequence>
<dbReference type="Proteomes" id="UP000068250">
    <property type="component" value="Chromosome I"/>
</dbReference>